<dbReference type="PROSITE" id="PS50089">
    <property type="entry name" value="ZF_RING_2"/>
    <property type="match status" value="1"/>
</dbReference>
<name>A0A2A2KRI2_9BILA</name>
<protein>
    <recommendedName>
        <fullName evidence="6">RING-type domain-containing protein</fullName>
    </recommendedName>
</protein>
<dbReference type="STRING" id="2018661.A0A2A2KRI2"/>
<dbReference type="SUPFAM" id="SSF57850">
    <property type="entry name" value="RING/U-box"/>
    <property type="match status" value="1"/>
</dbReference>
<accession>A0A2A2KRI2</accession>
<evidence type="ECO:0000256" key="3">
    <source>
        <dbReference type="ARBA" id="ARBA00022833"/>
    </source>
</evidence>
<evidence type="ECO:0000313" key="7">
    <source>
        <dbReference type="EMBL" id="PAV76509.1"/>
    </source>
</evidence>
<feature type="domain" description="RING-type" evidence="6">
    <location>
        <begin position="117"/>
        <end position="155"/>
    </location>
</feature>
<dbReference type="EMBL" id="LIAE01007871">
    <property type="protein sequence ID" value="PAV76509.1"/>
    <property type="molecule type" value="Genomic_DNA"/>
</dbReference>
<evidence type="ECO:0000256" key="2">
    <source>
        <dbReference type="ARBA" id="ARBA00022771"/>
    </source>
</evidence>
<feature type="region of interest" description="Disordered" evidence="5">
    <location>
        <begin position="40"/>
        <end position="59"/>
    </location>
</feature>
<dbReference type="GO" id="GO:0005634">
    <property type="term" value="C:nucleus"/>
    <property type="evidence" value="ECO:0007669"/>
    <property type="project" value="TreeGrafter"/>
</dbReference>
<dbReference type="PANTHER" id="PTHR16079">
    <property type="entry name" value="UBIQUITIN LIGASE PROTEIN CHFR"/>
    <property type="match status" value="1"/>
</dbReference>
<dbReference type="AlphaFoldDB" id="A0A2A2KRI2"/>
<dbReference type="Pfam" id="PF13923">
    <property type="entry name" value="zf-C3HC4_2"/>
    <property type="match status" value="1"/>
</dbReference>
<dbReference type="PANTHER" id="PTHR16079:SF4">
    <property type="entry name" value="E3 UBIQUITIN-PROTEIN LIGASE CHFR"/>
    <property type="match status" value="1"/>
</dbReference>
<comment type="caution">
    <text evidence="7">The sequence shown here is derived from an EMBL/GenBank/DDBJ whole genome shotgun (WGS) entry which is preliminary data.</text>
</comment>
<sequence>MCDNRSQTNGEQPQQPVGRMILRARRRIIRYDQFLQDDDDDDHILAPHTSRKSNDSKVGDTIKIERRGRKKTNVTAFKTEDEQVVVKKEEDEENLMANEMKTRQMIIAEYLESKLDCPICYNVLHDPVQSDACRHVLCSCCYYESLTRNETCPTCIKPVTRLVKPATIISQMIEDYLEMDPGVKLPMEEIARRNQRVVELKAQFERRHPPAHNQPAPPQRRLHRVPVFIDLTAEDEQIEPLINRAADEVHRLAMYAANLQQRPEHLPIAEIQPVQAPNPNNHLIFPPANEENRQDFVTRWLNNPENGTGVGPFMPIETVPITRPIPADHFYGQHLGINPQIAQSQINMQAFLNFHLNGNNNRPFGYFSLQ</sequence>
<dbReference type="GO" id="GO:0006511">
    <property type="term" value="P:ubiquitin-dependent protein catabolic process"/>
    <property type="evidence" value="ECO:0007669"/>
    <property type="project" value="TreeGrafter"/>
</dbReference>
<organism evidence="7 8">
    <name type="scientific">Diploscapter pachys</name>
    <dbReference type="NCBI Taxonomy" id="2018661"/>
    <lineage>
        <taxon>Eukaryota</taxon>
        <taxon>Metazoa</taxon>
        <taxon>Ecdysozoa</taxon>
        <taxon>Nematoda</taxon>
        <taxon>Chromadorea</taxon>
        <taxon>Rhabditida</taxon>
        <taxon>Rhabditina</taxon>
        <taxon>Rhabditomorpha</taxon>
        <taxon>Rhabditoidea</taxon>
        <taxon>Rhabditidae</taxon>
        <taxon>Diploscapter</taxon>
    </lineage>
</organism>
<evidence type="ECO:0000313" key="8">
    <source>
        <dbReference type="Proteomes" id="UP000218231"/>
    </source>
</evidence>
<dbReference type="InterPro" id="IPR013083">
    <property type="entry name" value="Znf_RING/FYVE/PHD"/>
</dbReference>
<reference evidence="7 8" key="1">
    <citation type="journal article" date="2017" name="Curr. Biol.">
        <title>Genome architecture and evolution of a unichromosomal asexual nematode.</title>
        <authorList>
            <person name="Fradin H."/>
            <person name="Zegar C."/>
            <person name="Gutwein M."/>
            <person name="Lucas J."/>
            <person name="Kovtun M."/>
            <person name="Corcoran D."/>
            <person name="Baugh L.R."/>
            <person name="Kiontke K."/>
            <person name="Gunsalus K."/>
            <person name="Fitch D.H."/>
            <person name="Piano F."/>
        </authorList>
    </citation>
    <scope>NUCLEOTIDE SEQUENCE [LARGE SCALE GENOMIC DNA]</scope>
    <source>
        <strain evidence="7">PF1309</strain>
    </source>
</reference>
<dbReference type="GO" id="GO:0016567">
    <property type="term" value="P:protein ubiquitination"/>
    <property type="evidence" value="ECO:0007669"/>
    <property type="project" value="TreeGrafter"/>
</dbReference>
<dbReference type="Gene3D" id="3.30.40.10">
    <property type="entry name" value="Zinc/RING finger domain, C3HC4 (zinc finger)"/>
    <property type="match status" value="1"/>
</dbReference>
<keyword evidence="3" id="KW-0862">Zinc</keyword>
<dbReference type="InterPro" id="IPR052256">
    <property type="entry name" value="E3_ubiquitin-ligase_CHFR"/>
</dbReference>
<evidence type="ECO:0000256" key="5">
    <source>
        <dbReference type="SAM" id="MobiDB-lite"/>
    </source>
</evidence>
<dbReference type="InterPro" id="IPR017907">
    <property type="entry name" value="Znf_RING_CS"/>
</dbReference>
<evidence type="ECO:0000256" key="1">
    <source>
        <dbReference type="ARBA" id="ARBA00022723"/>
    </source>
</evidence>
<gene>
    <name evidence="7" type="ORF">WR25_08788</name>
</gene>
<proteinExistence type="predicted"/>
<dbReference type="GO" id="GO:0004842">
    <property type="term" value="F:ubiquitin-protein transferase activity"/>
    <property type="evidence" value="ECO:0007669"/>
    <property type="project" value="TreeGrafter"/>
</dbReference>
<dbReference type="OrthoDB" id="1630758at2759"/>
<dbReference type="GO" id="GO:0008270">
    <property type="term" value="F:zinc ion binding"/>
    <property type="evidence" value="ECO:0007669"/>
    <property type="project" value="UniProtKB-KW"/>
</dbReference>
<dbReference type="InterPro" id="IPR001841">
    <property type="entry name" value="Znf_RING"/>
</dbReference>
<keyword evidence="8" id="KW-1185">Reference proteome</keyword>
<dbReference type="SMART" id="SM00184">
    <property type="entry name" value="RING"/>
    <property type="match status" value="1"/>
</dbReference>
<dbReference type="PROSITE" id="PS00518">
    <property type="entry name" value="ZF_RING_1"/>
    <property type="match status" value="1"/>
</dbReference>
<evidence type="ECO:0000256" key="4">
    <source>
        <dbReference type="PROSITE-ProRule" id="PRU00175"/>
    </source>
</evidence>
<dbReference type="Proteomes" id="UP000218231">
    <property type="component" value="Unassembled WGS sequence"/>
</dbReference>
<evidence type="ECO:0000259" key="6">
    <source>
        <dbReference type="PROSITE" id="PS50089"/>
    </source>
</evidence>
<keyword evidence="2 4" id="KW-0863">Zinc-finger</keyword>
<keyword evidence="1" id="KW-0479">Metal-binding</keyword>